<dbReference type="InterPro" id="IPR006860">
    <property type="entry name" value="FecR"/>
</dbReference>
<dbReference type="PIRSF" id="PIRSF018266">
    <property type="entry name" value="FecR"/>
    <property type="match status" value="1"/>
</dbReference>
<evidence type="ECO:0000313" key="3">
    <source>
        <dbReference type="EMBL" id="OWP50878.1"/>
    </source>
</evidence>
<evidence type="ECO:0000259" key="2">
    <source>
        <dbReference type="Pfam" id="PF16220"/>
    </source>
</evidence>
<dbReference type="AlphaFoldDB" id="A0A246F946"/>
<dbReference type="STRING" id="46680.GCA_000807755_06684"/>
<dbReference type="PANTHER" id="PTHR30273:SF2">
    <property type="entry name" value="PROTEIN FECR"/>
    <property type="match status" value="1"/>
</dbReference>
<feature type="domain" description="FecR protein" evidence="1">
    <location>
        <begin position="123"/>
        <end position="217"/>
    </location>
</feature>
<gene>
    <name evidence="3" type="ORF">CEG18_08345</name>
</gene>
<organism evidence="3 4">
    <name type="scientific">Pseudomonas nitroreducens</name>
    <dbReference type="NCBI Taxonomy" id="46680"/>
    <lineage>
        <taxon>Bacteria</taxon>
        <taxon>Pseudomonadati</taxon>
        <taxon>Pseudomonadota</taxon>
        <taxon>Gammaproteobacteria</taxon>
        <taxon>Pseudomonadales</taxon>
        <taxon>Pseudomonadaceae</taxon>
        <taxon>Pseudomonas</taxon>
    </lineage>
</organism>
<reference evidence="3 4" key="1">
    <citation type="submission" date="2017-06" db="EMBL/GenBank/DDBJ databases">
        <title>Draft genome of Pseudomonas nitroreducens DF05.</title>
        <authorList>
            <person name="Iyer R."/>
        </authorList>
    </citation>
    <scope>NUCLEOTIDE SEQUENCE [LARGE SCALE GENOMIC DNA]</scope>
    <source>
        <strain evidence="3 4">DF05</strain>
    </source>
</reference>
<dbReference type="GO" id="GO:0016989">
    <property type="term" value="F:sigma factor antagonist activity"/>
    <property type="evidence" value="ECO:0007669"/>
    <property type="project" value="TreeGrafter"/>
</dbReference>
<name>A0A246F946_PSENT</name>
<sequence>MSALSRDSDGRPIPTDIRDQAIAWFTLAQSGCMSDAEQRQLRTWREADSEHERAWQRLSSIPLDLQRHAGRLADPLARQLAGRRHYSEMDRRKALKVLVSFGLLGGLAWQGRDTPWVQGVLADHRTSTGERSQQVLPDGTRLWLNTATAVDLRYTDSARELRLRYGEIEILTARDAAGRPLRVISEDAILQPLGTRFRVRRENDGRGTLLAVSQGRVAARAMTGGEGRVVEAGWQARIGAIGVAAPQVLEASDGAWVDGYLVAERMRLADFLAELDRYRPGLLRCDPAVAGIRLSGSYPLDDTDQVLAMLQDSLPVTVQRRTRYWVTVGPR</sequence>
<dbReference type="EMBL" id="NJBA01000003">
    <property type="protein sequence ID" value="OWP50878.1"/>
    <property type="molecule type" value="Genomic_DNA"/>
</dbReference>
<dbReference type="Pfam" id="PF16220">
    <property type="entry name" value="DUF4880"/>
    <property type="match status" value="1"/>
</dbReference>
<evidence type="ECO:0000313" key="4">
    <source>
        <dbReference type="Proteomes" id="UP000198145"/>
    </source>
</evidence>
<dbReference type="PANTHER" id="PTHR30273">
    <property type="entry name" value="PERIPLASMIC SIGNAL SENSOR AND SIGMA FACTOR ACTIVATOR FECR-RELATED"/>
    <property type="match status" value="1"/>
</dbReference>
<dbReference type="Proteomes" id="UP000198145">
    <property type="component" value="Unassembled WGS sequence"/>
</dbReference>
<feature type="domain" description="FecR N-terminal" evidence="2">
    <location>
        <begin position="19"/>
        <end position="59"/>
    </location>
</feature>
<dbReference type="InterPro" id="IPR032623">
    <property type="entry name" value="FecR_N"/>
</dbReference>
<comment type="caution">
    <text evidence="3">The sequence shown here is derived from an EMBL/GenBank/DDBJ whole genome shotgun (WGS) entry which is preliminary data.</text>
</comment>
<dbReference type="Gene3D" id="2.60.120.1440">
    <property type="match status" value="1"/>
</dbReference>
<evidence type="ECO:0000259" key="1">
    <source>
        <dbReference type="Pfam" id="PF04773"/>
    </source>
</evidence>
<protein>
    <submittedName>
        <fullName evidence="3">Fe2+-dicitrate sensor protein</fullName>
    </submittedName>
</protein>
<dbReference type="InterPro" id="IPR012373">
    <property type="entry name" value="Ferrdict_sens_TM"/>
</dbReference>
<dbReference type="eggNOG" id="COG3712">
    <property type="taxonomic scope" value="Bacteria"/>
</dbReference>
<accession>A0A246F946</accession>
<dbReference type="RefSeq" id="WP_088417079.1">
    <property type="nucleotide sequence ID" value="NZ_NJBA01000003.1"/>
</dbReference>
<dbReference type="Pfam" id="PF04773">
    <property type="entry name" value="FecR"/>
    <property type="match status" value="1"/>
</dbReference>
<proteinExistence type="predicted"/>